<dbReference type="AlphaFoldDB" id="A0AAJ0FVM6"/>
<feature type="compositionally biased region" description="Acidic residues" evidence="5">
    <location>
        <begin position="296"/>
        <end position="310"/>
    </location>
</feature>
<evidence type="ECO:0000313" key="7">
    <source>
        <dbReference type="Proteomes" id="UP001251528"/>
    </source>
</evidence>
<feature type="region of interest" description="Disordered" evidence="5">
    <location>
        <begin position="184"/>
        <end position="328"/>
    </location>
</feature>
<feature type="compositionally biased region" description="Polar residues" evidence="5">
    <location>
        <begin position="246"/>
        <end position="256"/>
    </location>
</feature>
<organism evidence="6 7">
    <name type="scientific">Conoideocrella luteorostrata</name>
    <dbReference type="NCBI Taxonomy" id="1105319"/>
    <lineage>
        <taxon>Eukaryota</taxon>
        <taxon>Fungi</taxon>
        <taxon>Dikarya</taxon>
        <taxon>Ascomycota</taxon>
        <taxon>Pezizomycotina</taxon>
        <taxon>Sordariomycetes</taxon>
        <taxon>Hypocreomycetidae</taxon>
        <taxon>Hypocreales</taxon>
        <taxon>Clavicipitaceae</taxon>
        <taxon>Conoideocrella</taxon>
    </lineage>
</organism>
<dbReference type="Proteomes" id="UP001251528">
    <property type="component" value="Unassembled WGS sequence"/>
</dbReference>
<dbReference type="PANTHER" id="PTHR17598:SF13">
    <property type="entry name" value="DNA POLYMERASE DELTA SUBUNIT 3"/>
    <property type="match status" value="1"/>
</dbReference>
<dbReference type="GO" id="GO:0043625">
    <property type="term" value="C:delta DNA polymerase complex"/>
    <property type="evidence" value="ECO:0007669"/>
    <property type="project" value="InterPro"/>
</dbReference>
<dbReference type="InterPro" id="IPR019038">
    <property type="entry name" value="POLD3"/>
</dbReference>
<keyword evidence="4" id="KW-0539">Nucleus</keyword>
<feature type="compositionally biased region" description="Polar residues" evidence="5">
    <location>
        <begin position="272"/>
        <end position="282"/>
    </location>
</feature>
<dbReference type="GO" id="GO:0006271">
    <property type="term" value="P:DNA strand elongation involved in DNA replication"/>
    <property type="evidence" value="ECO:0007669"/>
    <property type="project" value="TreeGrafter"/>
</dbReference>
<keyword evidence="3" id="KW-0235">DNA replication</keyword>
<feature type="compositionally biased region" description="Polar residues" evidence="5">
    <location>
        <begin position="203"/>
        <end position="236"/>
    </location>
</feature>
<evidence type="ECO:0000256" key="1">
    <source>
        <dbReference type="ARBA" id="ARBA00004123"/>
    </source>
</evidence>
<proteinExistence type="predicted"/>
<dbReference type="GO" id="GO:1904161">
    <property type="term" value="P:DNA synthesis involved in UV-damage excision repair"/>
    <property type="evidence" value="ECO:0007669"/>
    <property type="project" value="TreeGrafter"/>
</dbReference>
<dbReference type="GO" id="GO:0003887">
    <property type="term" value="F:DNA-directed DNA polymerase activity"/>
    <property type="evidence" value="ECO:0007669"/>
    <property type="project" value="TreeGrafter"/>
</dbReference>
<dbReference type="Pfam" id="PF09507">
    <property type="entry name" value="CDC27"/>
    <property type="match status" value="1"/>
</dbReference>
<feature type="region of interest" description="Disordered" evidence="5">
    <location>
        <begin position="379"/>
        <end position="429"/>
    </location>
</feature>
<dbReference type="InterPro" id="IPR041913">
    <property type="entry name" value="POLD3_sf"/>
</dbReference>
<name>A0AAJ0FVM6_9HYPO</name>
<sequence>MDEHRKFLADRLLSEEQPVTYRNVSRSLDVHVNVAKGILFEFYQYQNGQRQGSIHATYLVCGISTLPYQATDDADQSGASSQLDNTYHAARINQLALVGEENLQEILGAYQTVTSIHIYSLSPIRIKDFWLHEVSTHTDCERLTHKEKHHITQNNYGAIHNPYVRARDRKFQPMLVSSTQTIAAKPVAQQADPGKKKALEPSPNDSQQSVPSAVRSTSSFKRPSTGNILQSFMKSNPTPPNRQAEPAQQTDMSATALSDDGEADDSDHLPSKPTSHSGPNFKSRTEREEGLRRMMEEEESSEDLNDAEESASDHVVEEQPVPELEPVPVPAVNTVMQAKNESLEVISSSGDGRRRGKRRVLQKKRILDEQGYMVTIQEPGWESFSEDDNSQPPSKKTTLTSTTSSSAARVKKPAGKGAQGSIMSFFGRK</sequence>
<reference evidence="6" key="1">
    <citation type="submission" date="2023-06" db="EMBL/GenBank/DDBJ databases">
        <title>Conoideocrella luteorostrata (Hypocreales: Clavicipitaceae), a potential biocontrol fungus for elongate hemlock scale in United States Christmas tree production areas.</title>
        <authorList>
            <person name="Barrett H."/>
            <person name="Lovett B."/>
            <person name="Macias A.M."/>
            <person name="Stajich J.E."/>
            <person name="Kasson M.T."/>
        </authorList>
    </citation>
    <scope>NUCLEOTIDE SEQUENCE</scope>
    <source>
        <strain evidence="6">ARSEF 14590</strain>
    </source>
</reference>
<feature type="compositionally biased region" description="Low complexity" evidence="5">
    <location>
        <begin position="394"/>
        <end position="406"/>
    </location>
</feature>
<evidence type="ECO:0000256" key="2">
    <source>
        <dbReference type="ARBA" id="ARBA00017589"/>
    </source>
</evidence>
<keyword evidence="7" id="KW-1185">Reference proteome</keyword>
<comment type="caution">
    <text evidence="6">The sequence shown here is derived from an EMBL/GenBank/DDBJ whole genome shotgun (WGS) entry which is preliminary data.</text>
</comment>
<feature type="compositionally biased region" description="Basic and acidic residues" evidence="5">
    <location>
        <begin position="283"/>
        <end position="295"/>
    </location>
</feature>
<evidence type="ECO:0000256" key="4">
    <source>
        <dbReference type="ARBA" id="ARBA00023242"/>
    </source>
</evidence>
<dbReference type="Gene3D" id="3.90.1030.20">
    <property type="entry name" value="DNA polymerase delta, p66 (Cdc27) subunit, wHTH domain"/>
    <property type="match status" value="1"/>
</dbReference>
<evidence type="ECO:0000313" key="6">
    <source>
        <dbReference type="EMBL" id="KAK2593489.1"/>
    </source>
</evidence>
<evidence type="ECO:0000256" key="3">
    <source>
        <dbReference type="ARBA" id="ARBA00022705"/>
    </source>
</evidence>
<dbReference type="GO" id="GO:0006297">
    <property type="term" value="P:nucleotide-excision repair, DNA gap filling"/>
    <property type="evidence" value="ECO:0007669"/>
    <property type="project" value="TreeGrafter"/>
</dbReference>
<dbReference type="EMBL" id="JASWJB010000209">
    <property type="protein sequence ID" value="KAK2593489.1"/>
    <property type="molecule type" value="Genomic_DNA"/>
</dbReference>
<evidence type="ECO:0000256" key="5">
    <source>
        <dbReference type="SAM" id="MobiDB-lite"/>
    </source>
</evidence>
<accession>A0AAJ0FVM6</accession>
<feature type="region of interest" description="Disordered" evidence="5">
    <location>
        <begin position="343"/>
        <end position="362"/>
    </location>
</feature>
<comment type="subcellular location">
    <subcellularLocation>
        <location evidence="1">Nucleus</location>
    </subcellularLocation>
</comment>
<dbReference type="PANTHER" id="PTHR17598">
    <property type="entry name" value="DNA POLYMERASE DELTA SUBUNIT 3"/>
    <property type="match status" value="1"/>
</dbReference>
<gene>
    <name evidence="6" type="primary">cdc27</name>
    <name evidence="6" type="ORF">QQS21_008805</name>
</gene>
<protein>
    <recommendedName>
        <fullName evidence="2">DNA polymerase delta subunit 3</fullName>
    </recommendedName>
</protein>